<sequence length="254" mass="28759">MKAEIDALERNGTWIIADLLLSKNAIRCKWVYKIKYNSDGTIERFKTSLVVLENNQIEGIDYHETFAPVAKMVSIRTFLTVAAIRNWELHHMDVHNAFLHGNLVLHGDLDEEVYIRLPPVFSSSPEKVCKLHKSLYGLRQAPRNWLPSVIHTSPMRLFCDSQAPLHITANPVFHERTKHIDVDCQYMCDQILVGLPPVRIVSASLGSMDIQRLLIGRRGGVCCDVCLNVLISAMREISLLGATGERSRIPLEHV</sequence>
<gene>
    <name evidence="2" type="ORF">Sradi_5265700</name>
</gene>
<protein>
    <submittedName>
        <fullName evidence="2">Retrovirus-related Pol polyprotein from transposon RE1</fullName>
    </submittedName>
</protein>
<comment type="caution">
    <text evidence="2">The sequence shown here is derived from an EMBL/GenBank/DDBJ whole genome shotgun (WGS) entry which is preliminary data.</text>
</comment>
<evidence type="ECO:0000313" key="2">
    <source>
        <dbReference type="EMBL" id="KAL0320042.1"/>
    </source>
</evidence>
<name>A0AAW2LL76_SESRA</name>
<accession>A0AAW2LL76</accession>
<reference evidence="2" key="1">
    <citation type="submission" date="2020-06" db="EMBL/GenBank/DDBJ databases">
        <authorList>
            <person name="Li T."/>
            <person name="Hu X."/>
            <person name="Zhang T."/>
            <person name="Song X."/>
            <person name="Zhang H."/>
            <person name="Dai N."/>
            <person name="Sheng W."/>
            <person name="Hou X."/>
            <person name="Wei L."/>
        </authorList>
    </citation>
    <scope>NUCLEOTIDE SEQUENCE</scope>
    <source>
        <strain evidence="2">G02</strain>
        <tissue evidence="2">Leaf</tissue>
    </source>
</reference>
<feature type="domain" description="Reverse transcriptase Ty1/copia-type" evidence="1">
    <location>
        <begin position="12"/>
        <end position="149"/>
    </location>
</feature>
<evidence type="ECO:0000259" key="1">
    <source>
        <dbReference type="Pfam" id="PF07727"/>
    </source>
</evidence>
<organism evidence="2">
    <name type="scientific">Sesamum radiatum</name>
    <name type="common">Black benniseed</name>
    <dbReference type="NCBI Taxonomy" id="300843"/>
    <lineage>
        <taxon>Eukaryota</taxon>
        <taxon>Viridiplantae</taxon>
        <taxon>Streptophyta</taxon>
        <taxon>Embryophyta</taxon>
        <taxon>Tracheophyta</taxon>
        <taxon>Spermatophyta</taxon>
        <taxon>Magnoliopsida</taxon>
        <taxon>eudicotyledons</taxon>
        <taxon>Gunneridae</taxon>
        <taxon>Pentapetalae</taxon>
        <taxon>asterids</taxon>
        <taxon>lamiids</taxon>
        <taxon>Lamiales</taxon>
        <taxon>Pedaliaceae</taxon>
        <taxon>Sesamum</taxon>
    </lineage>
</organism>
<reference evidence="2" key="2">
    <citation type="journal article" date="2024" name="Plant">
        <title>Genomic evolution and insights into agronomic trait innovations of Sesamum species.</title>
        <authorList>
            <person name="Miao H."/>
            <person name="Wang L."/>
            <person name="Qu L."/>
            <person name="Liu H."/>
            <person name="Sun Y."/>
            <person name="Le M."/>
            <person name="Wang Q."/>
            <person name="Wei S."/>
            <person name="Zheng Y."/>
            <person name="Lin W."/>
            <person name="Duan Y."/>
            <person name="Cao H."/>
            <person name="Xiong S."/>
            <person name="Wang X."/>
            <person name="Wei L."/>
            <person name="Li C."/>
            <person name="Ma Q."/>
            <person name="Ju M."/>
            <person name="Zhao R."/>
            <person name="Li G."/>
            <person name="Mu C."/>
            <person name="Tian Q."/>
            <person name="Mei H."/>
            <person name="Zhang T."/>
            <person name="Gao T."/>
            <person name="Zhang H."/>
        </authorList>
    </citation>
    <scope>NUCLEOTIDE SEQUENCE</scope>
    <source>
        <strain evidence="2">G02</strain>
    </source>
</reference>
<dbReference type="InterPro" id="IPR013103">
    <property type="entry name" value="RVT_2"/>
</dbReference>
<dbReference type="Pfam" id="PF07727">
    <property type="entry name" value="RVT_2"/>
    <property type="match status" value="1"/>
</dbReference>
<dbReference type="AlphaFoldDB" id="A0AAW2LL76"/>
<proteinExistence type="predicted"/>
<dbReference type="EMBL" id="JACGWJ010000024">
    <property type="protein sequence ID" value="KAL0320042.1"/>
    <property type="molecule type" value="Genomic_DNA"/>
</dbReference>